<accession>A0A392TV73</accession>
<sequence length="38" mass="3796">PSRDTSSPCTVPPGDGEDQVMRTGGSPFASGTQDSGTI</sequence>
<dbReference type="Proteomes" id="UP000265520">
    <property type="component" value="Unassembled WGS sequence"/>
</dbReference>
<comment type="caution">
    <text evidence="2">The sequence shown here is derived from an EMBL/GenBank/DDBJ whole genome shotgun (WGS) entry which is preliminary data.</text>
</comment>
<evidence type="ECO:0000313" key="3">
    <source>
        <dbReference type="Proteomes" id="UP000265520"/>
    </source>
</evidence>
<feature type="non-terminal residue" evidence="2">
    <location>
        <position position="1"/>
    </location>
</feature>
<name>A0A392TV73_9FABA</name>
<protein>
    <submittedName>
        <fullName evidence="2">Uncharacterized protein</fullName>
    </submittedName>
</protein>
<reference evidence="2 3" key="1">
    <citation type="journal article" date="2018" name="Front. Plant Sci.">
        <title>Red Clover (Trifolium pratense) and Zigzag Clover (T. medium) - A Picture of Genomic Similarities and Differences.</title>
        <authorList>
            <person name="Dluhosova J."/>
            <person name="Istvanek J."/>
            <person name="Nedelnik J."/>
            <person name="Repkova J."/>
        </authorList>
    </citation>
    <scope>NUCLEOTIDE SEQUENCE [LARGE SCALE GENOMIC DNA]</scope>
    <source>
        <strain evidence="3">cv. 10/8</strain>
        <tissue evidence="2">Leaf</tissue>
    </source>
</reference>
<dbReference type="AlphaFoldDB" id="A0A392TV73"/>
<feature type="compositionally biased region" description="Polar residues" evidence="1">
    <location>
        <begin position="29"/>
        <end position="38"/>
    </location>
</feature>
<feature type="region of interest" description="Disordered" evidence="1">
    <location>
        <begin position="1"/>
        <end position="38"/>
    </location>
</feature>
<evidence type="ECO:0000313" key="2">
    <source>
        <dbReference type="EMBL" id="MCI64849.1"/>
    </source>
</evidence>
<organism evidence="2 3">
    <name type="scientific">Trifolium medium</name>
    <dbReference type="NCBI Taxonomy" id="97028"/>
    <lineage>
        <taxon>Eukaryota</taxon>
        <taxon>Viridiplantae</taxon>
        <taxon>Streptophyta</taxon>
        <taxon>Embryophyta</taxon>
        <taxon>Tracheophyta</taxon>
        <taxon>Spermatophyta</taxon>
        <taxon>Magnoliopsida</taxon>
        <taxon>eudicotyledons</taxon>
        <taxon>Gunneridae</taxon>
        <taxon>Pentapetalae</taxon>
        <taxon>rosids</taxon>
        <taxon>fabids</taxon>
        <taxon>Fabales</taxon>
        <taxon>Fabaceae</taxon>
        <taxon>Papilionoideae</taxon>
        <taxon>50 kb inversion clade</taxon>
        <taxon>NPAAA clade</taxon>
        <taxon>Hologalegina</taxon>
        <taxon>IRL clade</taxon>
        <taxon>Trifolieae</taxon>
        <taxon>Trifolium</taxon>
    </lineage>
</organism>
<keyword evidence="3" id="KW-1185">Reference proteome</keyword>
<dbReference type="EMBL" id="LXQA010664299">
    <property type="protein sequence ID" value="MCI64849.1"/>
    <property type="molecule type" value="Genomic_DNA"/>
</dbReference>
<proteinExistence type="predicted"/>
<evidence type="ECO:0000256" key="1">
    <source>
        <dbReference type="SAM" id="MobiDB-lite"/>
    </source>
</evidence>